<accession>A0A3M0HXR6</accession>
<dbReference type="AlphaFoldDB" id="A0A3M0HXR6"/>
<organism evidence="1 2">
    <name type="scientific">Streptomyces shenzhenensis</name>
    <dbReference type="NCBI Taxonomy" id="943815"/>
    <lineage>
        <taxon>Bacteria</taxon>
        <taxon>Bacillati</taxon>
        <taxon>Actinomycetota</taxon>
        <taxon>Actinomycetes</taxon>
        <taxon>Kitasatosporales</taxon>
        <taxon>Streptomycetaceae</taxon>
        <taxon>Streptomyces</taxon>
    </lineage>
</organism>
<name>A0A3M0HXR6_9ACTN</name>
<evidence type="ECO:0000313" key="1">
    <source>
        <dbReference type="EMBL" id="RMB81837.1"/>
    </source>
</evidence>
<sequence length="154" mass="17011">MVNSILLEALNEVFKPLGFRKKSANWYRVSGDLYCVVGVQESRWNESCYVNVGFAPAVNVKAGWLPESKCLVRFRADAITSISREDLDLLSGEAVETSGEDDLRVGLVEKIAAPVARAVNSIESIQGLKSLLRTSVSDQVFIHREIRGELLQEG</sequence>
<dbReference type="Proteomes" id="UP000270471">
    <property type="component" value="Unassembled WGS sequence"/>
</dbReference>
<protein>
    <recommendedName>
        <fullName evidence="3">DUF4304 domain-containing protein</fullName>
    </recommendedName>
</protein>
<dbReference type="Pfam" id="PF14137">
    <property type="entry name" value="DUF4304"/>
    <property type="match status" value="1"/>
</dbReference>
<dbReference type="EMBL" id="PENI01000027">
    <property type="protein sequence ID" value="RMB81837.1"/>
    <property type="molecule type" value="Genomic_DNA"/>
</dbReference>
<dbReference type="OrthoDB" id="4178756at2"/>
<proteinExistence type="predicted"/>
<evidence type="ECO:0008006" key="3">
    <source>
        <dbReference type="Google" id="ProtNLM"/>
    </source>
</evidence>
<evidence type="ECO:0000313" key="2">
    <source>
        <dbReference type="Proteomes" id="UP000270471"/>
    </source>
</evidence>
<keyword evidence="2" id="KW-1185">Reference proteome</keyword>
<dbReference type="InterPro" id="IPR025412">
    <property type="entry name" value="DUF4304"/>
</dbReference>
<gene>
    <name evidence="1" type="ORF">CTZ28_32715</name>
</gene>
<reference evidence="1 2" key="1">
    <citation type="submission" date="2017-11" db="EMBL/GenBank/DDBJ databases">
        <title>Draft genome of actinobacteria isolated from guarana (Paullinia cupana (Mart.) Ducke.</title>
        <authorList>
            <person name="Siqueira K.A."/>
            <person name="Liotti R.G."/>
            <person name="Mendes T.A.O."/>
            <person name="Soares M.A."/>
        </authorList>
    </citation>
    <scope>NUCLEOTIDE SEQUENCE [LARGE SCALE GENOMIC DNA]</scope>
    <source>
        <strain evidence="1 2">193</strain>
    </source>
</reference>
<dbReference type="RefSeq" id="WP_121893383.1">
    <property type="nucleotide sequence ID" value="NZ_PENI01000027.1"/>
</dbReference>
<comment type="caution">
    <text evidence="1">The sequence shown here is derived from an EMBL/GenBank/DDBJ whole genome shotgun (WGS) entry which is preliminary data.</text>
</comment>